<accession>A0A849VKA1</accession>
<dbReference type="InterPro" id="IPR001867">
    <property type="entry name" value="OmpR/PhoB-type_DNA-bd"/>
</dbReference>
<dbReference type="Gene3D" id="2.120.10.30">
    <property type="entry name" value="TolB, C-terminal domain"/>
    <property type="match status" value="1"/>
</dbReference>
<dbReference type="GO" id="GO:0000160">
    <property type="term" value="P:phosphorelay signal transduction system"/>
    <property type="evidence" value="ECO:0007669"/>
    <property type="project" value="InterPro"/>
</dbReference>
<evidence type="ECO:0000313" key="6">
    <source>
        <dbReference type="Proteomes" id="UP000586305"/>
    </source>
</evidence>
<evidence type="ECO:0000256" key="2">
    <source>
        <dbReference type="PROSITE-ProRule" id="PRU01091"/>
    </source>
</evidence>
<keyword evidence="3" id="KW-0812">Transmembrane</keyword>
<dbReference type="InterPro" id="IPR011042">
    <property type="entry name" value="6-blade_b-propeller_TolB-like"/>
</dbReference>
<comment type="caution">
    <text evidence="5">The sequence shown here is derived from an EMBL/GenBank/DDBJ whole genome shotgun (WGS) entry which is preliminary data.</text>
</comment>
<name>A0A849VKA1_9GAMM</name>
<gene>
    <name evidence="5" type="ORF">HG263_20420</name>
</gene>
<dbReference type="AlphaFoldDB" id="A0A849VKA1"/>
<keyword evidence="3" id="KW-0472">Membrane</keyword>
<reference evidence="5 6" key="1">
    <citation type="submission" date="2020-04" db="EMBL/GenBank/DDBJ databases">
        <title>Pseudoalteromonas caenipelagi sp. nov., isolated from a tidal flat.</title>
        <authorList>
            <person name="Park S."/>
            <person name="Yoon J.-H."/>
        </authorList>
    </citation>
    <scope>NUCLEOTIDE SEQUENCE [LARGE SCALE GENOMIC DNA]</scope>
    <source>
        <strain evidence="5 6">JBTF-M23</strain>
    </source>
</reference>
<evidence type="ECO:0000256" key="1">
    <source>
        <dbReference type="ARBA" id="ARBA00023125"/>
    </source>
</evidence>
<evidence type="ECO:0000259" key="4">
    <source>
        <dbReference type="PROSITE" id="PS51755"/>
    </source>
</evidence>
<keyword evidence="1 2" id="KW-0238">DNA-binding</keyword>
<dbReference type="SMART" id="SM00862">
    <property type="entry name" value="Trans_reg_C"/>
    <property type="match status" value="1"/>
</dbReference>
<organism evidence="5 6">
    <name type="scientific">Pseudoalteromonas caenipelagi</name>
    <dbReference type="NCBI Taxonomy" id="2726988"/>
    <lineage>
        <taxon>Bacteria</taxon>
        <taxon>Pseudomonadati</taxon>
        <taxon>Pseudomonadota</taxon>
        <taxon>Gammaproteobacteria</taxon>
        <taxon>Alteromonadales</taxon>
        <taxon>Pseudoalteromonadaceae</taxon>
        <taxon>Pseudoalteromonas</taxon>
    </lineage>
</organism>
<keyword evidence="6" id="KW-1185">Reference proteome</keyword>
<protein>
    <recommendedName>
        <fullName evidence="4">OmpR/PhoB-type domain-containing protein</fullName>
    </recommendedName>
</protein>
<dbReference type="InterPro" id="IPR016032">
    <property type="entry name" value="Sig_transdc_resp-reg_C-effctor"/>
</dbReference>
<dbReference type="SUPFAM" id="SSF69304">
    <property type="entry name" value="Tricorn protease N-terminal domain"/>
    <property type="match status" value="1"/>
</dbReference>
<dbReference type="Proteomes" id="UP000586305">
    <property type="component" value="Unassembled WGS sequence"/>
</dbReference>
<dbReference type="Gene3D" id="1.10.10.10">
    <property type="entry name" value="Winged helix-like DNA-binding domain superfamily/Winged helix DNA-binding domain"/>
    <property type="match status" value="1"/>
</dbReference>
<feature type="transmembrane region" description="Helical" evidence="3">
    <location>
        <begin position="92"/>
        <end position="110"/>
    </location>
</feature>
<feature type="DNA-binding region" description="OmpR/PhoB-type" evidence="2">
    <location>
        <begin position="1"/>
        <end position="82"/>
    </location>
</feature>
<proteinExistence type="predicted"/>
<feature type="domain" description="OmpR/PhoB-type" evidence="4">
    <location>
        <begin position="1"/>
        <end position="82"/>
    </location>
</feature>
<dbReference type="GO" id="GO:0003677">
    <property type="term" value="F:DNA binding"/>
    <property type="evidence" value="ECO:0007669"/>
    <property type="project" value="UniProtKB-UniRule"/>
</dbReference>
<dbReference type="SUPFAM" id="SSF46894">
    <property type="entry name" value="C-terminal effector domain of the bipartite response regulators"/>
    <property type="match status" value="1"/>
</dbReference>
<dbReference type="EMBL" id="JABBPG010000012">
    <property type="protein sequence ID" value="NOU52873.1"/>
    <property type="molecule type" value="Genomic_DNA"/>
</dbReference>
<dbReference type="InterPro" id="IPR011044">
    <property type="entry name" value="Quino_amine_DH_bsu"/>
</dbReference>
<evidence type="ECO:0000256" key="3">
    <source>
        <dbReference type="SAM" id="Phobius"/>
    </source>
</evidence>
<dbReference type="PROSITE" id="PS51755">
    <property type="entry name" value="OMPR_PHOB"/>
    <property type="match status" value="1"/>
</dbReference>
<dbReference type="SUPFAM" id="SSF50969">
    <property type="entry name" value="YVTN repeat-like/Quinoprotein amine dehydrogenase"/>
    <property type="match status" value="1"/>
</dbReference>
<dbReference type="RefSeq" id="WP_171627920.1">
    <property type="nucleotide sequence ID" value="NZ_JABBPG010000012.1"/>
</dbReference>
<evidence type="ECO:0000313" key="5">
    <source>
        <dbReference type="EMBL" id="NOU52873.1"/>
    </source>
</evidence>
<dbReference type="GO" id="GO:0006355">
    <property type="term" value="P:regulation of DNA-templated transcription"/>
    <property type="evidence" value="ECO:0007669"/>
    <property type="project" value="InterPro"/>
</dbReference>
<dbReference type="InterPro" id="IPR036388">
    <property type="entry name" value="WH-like_DNA-bd_sf"/>
</dbReference>
<keyword evidence="3" id="KW-1133">Transmembrane helix</keyword>
<sequence>MSSNTQTAELEPKVMAVLACLYEQQGLVISQQEIFNEVWPGRVYNQSLVQRAIALIRKALGEDATSAKWLITYPTKGYCLKAQPHINHFKRCYLGAVVLLLVLVLLAVYVNNETLQAPRYHTLSTLLKTPLDSYSLSQNEYADWLYLSEDENQYRLWLKNGQSEKVILTSSEPLLFAFWYQGAPVVVKTRSDSGYEFIKVAEQHQHLFKTQLLPAVKPQVIENKIYFSTAKHIYQFDGGSQSLSIVSDFSHAQQIVDMTHSDKHNMLAVLVSLGQAHYKVITVTLDTLATEDIFQDFGVYHSIDWHSSKPLLLLSKGSELLQLTLAGNTTTIAYPTDKHIATAQYSRFEDAIYLRQKSLQIGFTLYANAKRETPLLKVNNVGADLFPTSNPKNNKRYVYQSDRSGTNELYLVDAEKEEVLATTQHSEHFNGFSWSVDGKKLAYAINQRIMVHDSEQIVDKVTLTNTAYIRAWYSDGESLLVNQMKRGEPFPSRLYLGSAKVQQLTHSSASCAVLDNEGNLYYVQGKMLKKQALNGDIITLHELTGMDEYDDLFINNKYLYASVGNDEVRYIQQLNLRDYSLKRFAISKDMILAGVTQNDATWFYDNLKVSSRYMKLH</sequence>
<dbReference type="Pfam" id="PF00486">
    <property type="entry name" value="Trans_reg_C"/>
    <property type="match status" value="1"/>
</dbReference>